<protein>
    <submittedName>
        <fullName evidence="10">Armadillo-type protein</fullName>
    </submittedName>
</protein>
<evidence type="ECO:0000256" key="8">
    <source>
        <dbReference type="SAM" id="MobiDB-lite"/>
    </source>
</evidence>
<dbReference type="GO" id="GO:0010494">
    <property type="term" value="C:cytoplasmic stress granule"/>
    <property type="evidence" value="ECO:0007669"/>
    <property type="project" value="UniProtKB-ARBA"/>
</dbReference>
<dbReference type="EMBL" id="JARJCM010000028">
    <property type="protein sequence ID" value="KAJ7039022.1"/>
    <property type="molecule type" value="Genomic_DNA"/>
</dbReference>
<dbReference type="PANTHER" id="PTHR23253">
    <property type="entry name" value="EUKARYOTIC TRANSLATION INITIATION FACTOR 4 GAMMA"/>
    <property type="match status" value="1"/>
</dbReference>
<feature type="region of interest" description="Disordered" evidence="8">
    <location>
        <begin position="421"/>
        <end position="479"/>
    </location>
</feature>
<feature type="compositionally biased region" description="Polar residues" evidence="8">
    <location>
        <begin position="96"/>
        <end position="109"/>
    </location>
</feature>
<evidence type="ECO:0000259" key="9">
    <source>
        <dbReference type="PROSITE" id="PS50097"/>
    </source>
</evidence>
<name>A0AAD6X717_9AGAR</name>
<dbReference type="SMART" id="SM00543">
    <property type="entry name" value="MIF4G"/>
    <property type="match status" value="1"/>
</dbReference>
<evidence type="ECO:0000256" key="1">
    <source>
        <dbReference type="ARBA" id="ARBA00004496"/>
    </source>
</evidence>
<dbReference type="PROSITE" id="PS50097">
    <property type="entry name" value="BTB"/>
    <property type="match status" value="1"/>
</dbReference>
<dbReference type="GO" id="GO:0016281">
    <property type="term" value="C:eukaryotic translation initiation factor 4F complex"/>
    <property type="evidence" value="ECO:0007669"/>
    <property type="project" value="TreeGrafter"/>
</dbReference>
<evidence type="ECO:0000256" key="6">
    <source>
        <dbReference type="ARBA" id="ARBA00022884"/>
    </source>
</evidence>
<keyword evidence="4" id="KW-0396">Initiation factor</keyword>
<feature type="region of interest" description="Disordered" evidence="8">
    <location>
        <begin position="79"/>
        <end position="147"/>
    </location>
</feature>
<comment type="similarity">
    <text evidence="2">Belongs to the eukaryotic initiation factor 4G family.</text>
</comment>
<comment type="subcellular location">
    <subcellularLocation>
        <location evidence="1">Cytoplasm</location>
    </subcellularLocation>
</comment>
<comment type="caution">
    <text evidence="10">The sequence shown here is derived from an EMBL/GenBank/DDBJ whole genome shotgun (WGS) entry which is preliminary data.</text>
</comment>
<gene>
    <name evidence="10" type="ORF">C8F04DRAFT_1033657</name>
</gene>
<evidence type="ECO:0000313" key="10">
    <source>
        <dbReference type="EMBL" id="KAJ7039022.1"/>
    </source>
</evidence>
<dbReference type="InterPro" id="IPR003890">
    <property type="entry name" value="MIF4G-like_typ-3"/>
</dbReference>
<evidence type="ECO:0000256" key="3">
    <source>
        <dbReference type="ARBA" id="ARBA00022490"/>
    </source>
</evidence>
<evidence type="ECO:0000256" key="7">
    <source>
        <dbReference type="ARBA" id="ARBA00022917"/>
    </source>
</evidence>
<organism evidence="10 11">
    <name type="scientific">Mycena alexandri</name>
    <dbReference type="NCBI Taxonomy" id="1745969"/>
    <lineage>
        <taxon>Eukaryota</taxon>
        <taxon>Fungi</taxon>
        <taxon>Dikarya</taxon>
        <taxon>Basidiomycota</taxon>
        <taxon>Agaricomycotina</taxon>
        <taxon>Agaricomycetes</taxon>
        <taxon>Agaricomycetidae</taxon>
        <taxon>Agaricales</taxon>
        <taxon>Marasmiineae</taxon>
        <taxon>Mycenaceae</taxon>
        <taxon>Mycena</taxon>
    </lineage>
</organism>
<dbReference type="AlphaFoldDB" id="A0AAD6X717"/>
<dbReference type="GO" id="GO:0003743">
    <property type="term" value="F:translation initiation factor activity"/>
    <property type="evidence" value="ECO:0007669"/>
    <property type="project" value="UniProtKB-KW"/>
</dbReference>
<proteinExistence type="inferred from homology"/>
<evidence type="ECO:0000313" key="11">
    <source>
        <dbReference type="Proteomes" id="UP001218188"/>
    </source>
</evidence>
<keyword evidence="3" id="KW-0963">Cytoplasm</keyword>
<keyword evidence="7" id="KW-0648">Protein biosynthesis</keyword>
<evidence type="ECO:0000256" key="2">
    <source>
        <dbReference type="ARBA" id="ARBA00005775"/>
    </source>
</evidence>
<keyword evidence="11" id="KW-1185">Reference proteome</keyword>
<evidence type="ECO:0000256" key="4">
    <source>
        <dbReference type="ARBA" id="ARBA00022540"/>
    </source>
</evidence>
<dbReference type="SUPFAM" id="SSF48371">
    <property type="entry name" value="ARM repeat"/>
    <property type="match status" value="1"/>
</dbReference>
<keyword evidence="6" id="KW-0694">RNA-binding</keyword>
<dbReference type="InterPro" id="IPR016024">
    <property type="entry name" value="ARM-type_fold"/>
</dbReference>
<dbReference type="FunFam" id="1.25.40.180:FF:000020">
    <property type="entry name" value="Eukaryotic translation initiation factor subunit"/>
    <property type="match status" value="1"/>
</dbReference>
<reference evidence="10" key="1">
    <citation type="submission" date="2023-03" db="EMBL/GenBank/DDBJ databases">
        <title>Massive genome expansion in bonnet fungi (Mycena s.s.) driven by repeated elements and novel gene families across ecological guilds.</title>
        <authorList>
            <consortium name="Lawrence Berkeley National Laboratory"/>
            <person name="Harder C.B."/>
            <person name="Miyauchi S."/>
            <person name="Viragh M."/>
            <person name="Kuo A."/>
            <person name="Thoen E."/>
            <person name="Andreopoulos B."/>
            <person name="Lu D."/>
            <person name="Skrede I."/>
            <person name="Drula E."/>
            <person name="Henrissat B."/>
            <person name="Morin E."/>
            <person name="Kohler A."/>
            <person name="Barry K."/>
            <person name="LaButti K."/>
            <person name="Morin E."/>
            <person name="Salamov A."/>
            <person name="Lipzen A."/>
            <person name="Mereny Z."/>
            <person name="Hegedus B."/>
            <person name="Baldrian P."/>
            <person name="Stursova M."/>
            <person name="Weitz H."/>
            <person name="Taylor A."/>
            <person name="Grigoriev I.V."/>
            <person name="Nagy L.G."/>
            <person name="Martin F."/>
            <person name="Kauserud H."/>
        </authorList>
    </citation>
    <scope>NUCLEOTIDE SEQUENCE</scope>
    <source>
        <strain evidence="10">CBHHK200</strain>
    </source>
</reference>
<dbReference type="Pfam" id="PF02854">
    <property type="entry name" value="MIF4G"/>
    <property type="match status" value="1"/>
</dbReference>
<dbReference type="Gene3D" id="1.25.40.180">
    <property type="match status" value="1"/>
</dbReference>
<dbReference type="GO" id="GO:0003729">
    <property type="term" value="F:mRNA binding"/>
    <property type="evidence" value="ECO:0007669"/>
    <property type="project" value="TreeGrafter"/>
</dbReference>
<keyword evidence="5" id="KW-0597">Phosphoprotein</keyword>
<evidence type="ECO:0000256" key="5">
    <source>
        <dbReference type="ARBA" id="ARBA00022553"/>
    </source>
</evidence>
<sequence>MPRMASFAIAFDILNADYAFELGMTATSSFNSCRSAKSIGLVVDTLSHKRLGRHGSKVPTAGLWPDLLLLFPTHLDPTTRPDSLKAPPFSRPATMTRVSSQPGVSSGLSGSEWGETRDENKSTQPSLTGGGFGGHNSSMPPDFGNPPPLQVTANRWDRKTVGAVDPDSSEIADRRVKGLLNKLTMENFNSISGRIIEWANKSEEEKDGRTLLQVIRLVFEHVIDDERWSEMYARLCRKMMEQISPKVQVDDIKNTEGKPIAGGQLFRKYLLNRCQDDFERGWVAKEAIASGEANDEIVLYSDKYYAAQKAKRQGLGLIKFIGELFKVQMLTERIMHQCVKKLLGNVETPEEEEIESLCKLISTVGLLLDTTNARPHMDVYFSRMKELGKSNNVSSRMQFMLQDVIELRDCKWVKRTQVAAPGLSSPQLSQHPHRPPRPPNGPNGPGGPSQMSTGLSSPRLSQHPHPRQQGMPPQIDLKSITYPPVDRQRSEDAPARSSIWYQDGSVVLQAENTQFRVHWGVLGAQSLFFRDMQDLPQPPDQPTVDGCAIVEMQDTALDVGYLLKALYDS</sequence>
<dbReference type="InterPro" id="IPR000210">
    <property type="entry name" value="BTB/POZ_dom"/>
</dbReference>
<feature type="compositionally biased region" description="Polar residues" evidence="8">
    <location>
        <begin position="449"/>
        <end position="460"/>
    </location>
</feature>
<feature type="domain" description="BTB" evidence="9">
    <location>
        <begin position="504"/>
        <end position="569"/>
    </location>
</feature>
<dbReference type="Proteomes" id="UP001218188">
    <property type="component" value="Unassembled WGS sequence"/>
</dbReference>
<dbReference type="PANTHER" id="PTHR23253:SF9">
    <property type="entry name" value="EUKARYOTIC TRANSLATION INITIATION FACTOR 4 GAMMA 2"/>
    <property type="match status" value="1"/>
</dbReference>
<accession>A0AAD6X717</accession>
<dbReference type="CDD" id="cd18186">
    <property type="entry name" value="BTB_POZ_ZBTB_KLHL-like"/>
    <property type="match status" value="1"/>
</dbReference>